<protein>
    <submittedName>
        <fullName evidence="4">FSH1-domain-containing protein</fullName>
    </submittedName>
</protein>
<dbReference type="InterPro" id="IPR005645">
    <property type="entry name" value="FSH-like_dom"/>
</dbReference>
<dbReference type="InterPro" id="IPR029058">
    <property type="entry name" value="AB_hydrolase_fold"/>
</dbReference>
<dbReference type="GO" id="GO:0016787">
    <property type="term" value="F:hydrolase activity"/>
    <property type="evidence" value="ECO:0007669"/>
    <property type="project" value="UniProtKB-KW"/>
</dbReference>
<dbReference type="AlphaFoldDB" id="I4Y8W8"/>
<dbReference type="PANTHER" id="PTHR48070">
    <property type="entry name" value="ESTERASE OVCA2"/>
    <property type="match status" value="1"/>
</dbReference>
<organism evidence="4 5">
    <name type="scientific">Wallemia mellicola (strain ATCC MYA-4683 / CBS 633.66)</name>
    <name type="common">Wallemia sebi (CBS 633.66)</name>
    <dbReference type="NCBI Taxonomy" id="671144"/>
    <lineage>
        <taxon>Eukaryota</taxon>
        <taxon>Fungi</taxon>
        <taxon>Dikarya</taxon>
        <taxon>Basidiomycota</taxon>
        <taxon>Wallemiomycotina</taxon>
        <taxon>Wallemiomycetes</taxon>
        <taxon>Wallemiales</taxon>
        <taxon>Wallemiaceae</taxon>
        <taxon>Wallemia</taxon>
    </lineage>
</organism>
<evidence type="ECO:0000256" key="1">
    <source>
        <dbReference type="ARBA" id="ARBA00022801"/>
    </source>
</evidence>
<dbReference type="Proteomes" id="UP000005242">
    <property type="component" value="Unassembled WGS sequence"/>
</dbReference>
<dbReference type="GO" id="GO:0005737">
    <property type="term" value="C:cytoplasm"/>
    <property type="evidence" value="ECO:0007669"/>
    <property type="project" value="TreeGrafter"/>
</dbReference>
<evidence type="ECO:0000259" key="3">
    <source>
        <dbReference type="Pfam" id="PF03959"/>
    </source>
</evidence>
<feature type="region of interest" description="Disordered" evidence="2">
    <location>
        <begin position="227"/>
        <end position="257"/>
    </location>
</feature>
<dbReference type="eggNOG" id="KOG2551">
    <property type="taxonomic scope" value="Eukaryota"/>
</dbReference>
<dbReference type="GeneID" id="18475010"/>
<dbReference type="PANTHER" id="PTHR48070:SF6">
    <property type="entry name" value="ESTERASE OVCA2"/>
    <property type="match status" value="1"/>
</dbReference>
<dbReference type="KEGG" id="wse:WALSEDRAFT_65315"/>
<gene>
    <name evidence="4" type="ORF">WALSEDRAFT_65315</name>
</gene>
<evidence type="ECO:0000256" key="2">
    <source>
        <dbReference type="SAM" id="MobiDB-lite"/>
    </source>
</evidence>
<dbReference type="SUPFAM" id="SSF53474">
    <property type="entry name" value="alpha/beta-Hydrolases"/>
    <property type="match status" value="1"/>
</dbReference>
<dbReference type="Gene3D" id="3.40.50.1820">
    <property type="entry name" value="alpha/beta hydrolase"/>
    <property type="match status" value="1"/>
</dbReference>
<dbReference type="InterPro" id="IPR050593">
    <property type="entry name" value="LovG"/>
</dbReference>
<feature type="compositionally biased region" description="Polar residues" evidence="2">
    <location>
        <begin position="246"/>
        <end position="257"/>
    </location>
</feature>
<sequence length="257" mass="28674">MAKPQILVLHGYTQSAYIFSKKIGAVRKALRDCCDLHFIDGPIELDKSDLPNAEMYDSMFVDSAPRAWYVTRKNHKTDNTDFERFDESWTEIKELLSKQKFDGILGFSQGAGFAAALSAVLVNPDLRPEFKDVHPPFKFCITVGGFKIHDKAYDHLYPLPVSGDKTHFLHVIGDNDMIVTPERSASLVENSPNGRCERHPGGHFVPSSAPWRHFFLRYIDSFNEGGSFGNVEGPQPTPESLVAKSLQGTPSSQSSNL</sequence>
<dbReference type="STRING" id="671144.I4Y8W8"/>
<feature type="domain" description="Serine hydrolase" evidence="3">
    <location>
        <begin position="3"/>
        <end position="213"/>
    </location>
</feature>
<accession>I4Y8W8</accession>
<evidence type="ECO:0000313" key="5">
    <source>
        <dbReference type="Proteomes" id="UP000005242"/>
    </source>
</evidence>
<dbReference type="RefSeq" id="XP_006959436.1">
    <property type="nucleotide sequence ID" value="XM_006959374.1"/>
</dbReference>
<proteinExistence type="predicted"/>
<keyword evidence="5" id="KW-1185">Reference proteome</keyword>
<dbReference type="Pfam" id="PF03959">
    <property type="entry name" value="FSH1"/>
    <property type="match status" value="1"/>
</dbReference>
<dbReference type="GO" id="GO:0005634">
    <property type="term" value="C:nucleus"/>
    <property type="evidence" value="ECO:0007669"/>
    <property type="project" value="TreeGrafter"/>
</dbReference>
<dbReference type="HOGENOM" id="CLU_051938_2_1_1"/>
<name>I4Y8W8_WALMC</name>
<dbReference type="InParanoid" id="I4Y8W8"/>
<dbReference type="FunCoup" id="I4Y8W8">
    <property type="interactions" value="151"/>
</dbReference>
<keyword evidence="1" id="KW-0378">Hydrolase</keyword>
<evidence type="ECO:0000313" key="4">
    <source>
        <dbReference type="EMBL" id="EIM20410.1"/>
    </source>
</evidence>
<reference evidence="4 5" key="1">
    <citation type="journal article" date="2012" name="Fungal Genet. Biol.">
        <title>The genome of the xerotolerant mold Wallemia sebi reveals adaptations to osmotic stress and suggests cryptic sexual reproduction.</title>
        <authorList>
            <person name="Padamsee M."/>
            <person name="Kumar T.K.A."/>
            <person name="Riley R."/>
            <person name="Binder M."/>
            <person name="Boyd A."/>
            <person name="Calvo A.M."/>
            <person name="Furukawa K."/>
            <person name="Hesse C."/>
            <person name="Hohmann S."/>
            <person name="James T.Y."/>
            <person name="LaButti K."/>
            <person name="Lapidus A."/>
            <person name="Lindquist E."/>
            <person name="Lucas S."/>
            <person name="Miller K."/>
            <person name="Shantappa S."/>
            <person name="Grigoriev I.V."/>
            <person name="Hibbett D.S."/>
            <person name="McLaughlin D.J."/>
            <person name="Spatafora J.W."/>
            <person name="Aime M.C."/>
        </authorList>
    </citation>
    <scope>NUCLEOTIDE SEQUENCE [LARGE SCALE GENOMIC DNA]</scope>
    <source>
        <strain evidence="5">ATCC MYA-4683 / CBS 633.66</strain>
    </source>
</reference>
<dbReference type="EMBL" id="JH668239">
    <property type="protein sequence ID" value="EIM20410.1"/>
    <property type="molecule type" value="Genomic_DNA"/>
</dbReference>
<dbReference type="OrthoDB" id="2094269at2759"/>
<dbReference type="OMA" id="EEPRGWW"/>